<proteinExistence type="predicted"/>
<dbReference type="SUPFAM" id="SSF47473">
    <property type="entry name" value="EF-hand"/>
    <property type="match status" value="1"/>
</dbReference>
<dbReference type="Proteomes" id="UP001500827">
    <property type="component" value="Unassembled WGS sequence"/>
</dbReference>
<dbReference type="PROSITE" id="PS00018">
    <property type="entry name" value="EF_HAND_1"/>
    <property type="match status" value="1"/>
</dbReference>
<reference evidence="3" key="1">
    <citation type="journal article" date="2019" name="Int. J. Syst. Evol. Microbiol.">
        <title>The Global Catalogue of Microorganisms (GCM) 10K type strain sequencing project: providing services to taxonomists for standard genome sequencing and annotation.</title>
        <authorList>
            <consortium name="The Broad Institute Genomics Platform"/>
            <consortium name="The Broad Institute Genome Sequencing Center for Infectious Disease"/>
            <person name="Wu L."/>
            <person name="Ma J."/>
        </authorList>
    </citation>
    <scope>NUCLEOTIDE SEQUENCE [LARGE SCALE GENOMIC DNA]</scope>
    <source>
        <strain evidence="3">JCM 17543</strain>
    </source>
</reference>
<sequence length="57" mass="6507">MQARMVAPVPQNGRVQLMCATDQEFKLMDSNHDGKITFAEFTADNFGRDRQPIRGCY</sequence>
<keyword evidence="3" id="KW-1185">Reference proteome</keyword>
<evidence type="ECO:0000313" key="3">
    <source>
        <dbReference type="Proteomes" id="UP001500827"/>
    </source>
</evidence>
<dbReference type="InterPro" id="IPR018247">
    <property type="entry name" value="EF_Hand_1_Ca_BS"/>
</dbReference>
<organism evidence="2 3">
    <name type="scientific">Sphingomonas limnosediminicola</name>
    <dbReference type="NCBI Taxonomy" id="940133"/>
    <lineage>
        <taxon>Bacteria</taxon>
        <taxon>Pseudomonadati</taxon>
        <taxon>Pseudomonadota</taxon>
        <taxon>Alphaproteobacteria</taxon>
        <taxon>Sphingomonadales</taxon>
        <taxon>Sphingomonadaceae</taxon>
        <taxon>Sphingomonas</taxon>
    </lineage>
</organism>
<feature type="domain" description="EF-hand" evidence="1">
    <location>
        <begin position="22"/>
        <end position="42"/>
    </location>
</feature>
<dbReference type="EMBL" id="BAABBM010000001">
    <property type="protein sequence ID" value="GAA3888017.1"/>
    <property type="molecule type" value="Genomic_DNA"/>
</dbReference>
<name>A0ABP7KUZ7_9SPHN</name>
<evidence type="ECO:0000313" key="2">
    <source>
        <dbReference type="EMBL" id="GAA3888017.1"/>
    </source>
</evidence>
<evidence type="ECO:0000259" key="1">
    <source>
        <dbReference type="Pfam" id="PF00036"/>
    </source>
</evidence>
<dbReference type="Pfam" id="PF00036">
    <property type="entry name" value="EF-hand_1"/>
    <property type="match status" value="1"/>
</dbReference>
<protein>
    <recommendedName>
        <fullName evidence="1">EF-hand domain-containing protein</fullName>
    </recommendedName>
</protein>
<dbReference type="InterPro" id="IPR002048">
    <property type="entry name" value="EF_hand_dom"/>
</dbReference>
<gene>
    <name evidence="2" type="ORF">GCM10022276_03910</name>
</gene>
<dbReference type="Gene3D" id="1.10.238.10">
    <property type="entry name" value="EF-hand"/>
    <property type="match status" value="1"/>
</dbReference>
<accession>A0ABP7KUZ7</accession>
<dbReference type="InterPro" id="IPR011992">
    <property type="entry name" value="EF-hand-dom_pair"/>
</dbReference>
<comment type="caution">
    <text evidence="2">The sequence shown here is derived from an EMBL/GenBank/DDBJ whole genome shotgun (WGS) entry which is preliminary data.</text>
</comment>